<dbReference type="Proteomes" id="UP000479114">
    <property type="component" value="Chromosome"/>
</dbReference>
<keyword evidence="2" id="KW-1185">Reference proteome</keyword>
<reference evidence="1 2" key="1">
    <citation type="submission" date="2020-02" db="EMBL/GenBank/DDBJ databases">
        <title>Paenibacillus sp. nov., isolated from rhizosphere soil of tomato.</title>
        <authorList>
            <person name="Weon H.-Y."/>
            <person name="Lee S.A."/>
        </authorList>
    </citation>
    <scope>NUCLEOTIDE SEQUENCE [LARGE SCALE GENOMIC DNA]</scope>
    <source>
        <strain evidence="1 2">14171R-81</strain>
    </source>
</reference>
<protein>
    <submittedName>
        <fullName evidence="1">Uncharacterized protein</fullName>
    </submittedName>
</protein>
<sequence length="177" mass="17928">MNNYNVFNTEHNPVYMQQNNNFTSPGINGLPELDAAKSGFLFILTSGSVAAGSGSSLLLQVTNSNGSGKKLYISGITGGTTAAATLTVLSGGTITGGTTPTPINALFGSATTSVVTTKQNTGTLGGTPTTVMAMQLTAGMYNVELSGGLIVQANQTLSLTLGTGALTGSINLTWWEA</sequence>
<accession>A0A6C0P273</accession>
<evidence type="ECO:0000313" key="1">
    <source>
        <dbReference type="EMBL" id="QHW32451.1"/>
    </source>
</evidence>
<name>A0A6C0P273_9BACL</name>
<dbReference type="AlphaFoldDB" id="A0A6C0P273"/>
<dbReference type="KEGG" id="prz:GZH47_17625"/>
<dbReference type="EMBL" id="CP048286">
    <property type="protein sequence ID" value="QHW32451.1"/>
    <property type="molecule type" value="Genomic_DNA"/>
</dbReference>
<gene>
    <name evidence="1" type="ORF">GZH47_17625</name>
</gene>
<dbReference type="RefSeq" id="WP_162642170.1">
    <property type="nucleotide sequence ID" value="NZ_CP048286.1"/>
</dbReference>
<organism evidence="1 2">
    <name type="scientific">Paenibacillus rhizovicinus</name>
    <dbReference type="NCBI Taxonomy" id="2704463"/>
    <lineage>
        <taxon>Bacteria</taxon>
        <taxon>Bacillati</taxon>
        <taxon>Bacillota</taxon>
        <taxon>Bacilli</taxon>
        <taxon>Bacillales</taxon>
        <taxon>Paenibacillaceae</taxon>
        <taxon>Paenibacillus</taxon>
    </lineage>
</organism>
<evidence type="ECO:0000313" key="2">
    <source>
        <dbReference type="Proteomes" id="UP000479114"/>
    </source>
</evidence>
<proteinExistence type="predicted"/>